<dbReference type="OrthoDB" id="3579881at2"/>
<feature type="region of interest" description="Disordered" evidence="1">
    <location>
        <begin position="168"/>
        <end position="188"/>
    </location>
</feature>
<dbReference type="RefSeq" id="WP_013673770.1">
    <property type="nucleotide sequence ID" value="NC_015312.1"/>
</dbReference>
<name>F4CWT6_PSEUX</name>
<organism evidence="2 3">
    <name type="scientific">Pseudonocardia dioxanivorans (strain ATCC 55486 / DSM 44775 / JCM 13855 / CB1190)</name>
    <dbReference type="NCBI Taxonomy" id="675635"/>
    <lineage>
        <taxon>Bacteria</taxon>
        <taxon>Bacillati</taxon>
        <taxon>Actinomycetota</taxon>
        <taxon>Actinomycetes</taxon>
        <taxon>Pseudonocardiales</taxon>
        <taxon>Pseudonocardiaceae</taxon>
        <taxon>Pseudonocardia</taxon>
    </lineage>
</organism>
<proteinExistence type="predicted"/>
<gene>
    <name evidence="2" type="ordered locus">Psed_1602</name>
</gene>
<dbReference type="STRING" id="675635.Psed_1602"/>
<protein>
    <submittedName>
        <fullName evidence="2">Uncharacterized protein</fullName>
    </submittedName>
</protein>
<keyword evidence="3" id="KW-1185">Reference proteome</keyword>
<dbReference type="AlphaFoldDB" id="F4CWT6"/>
<dbReference type="KEGG" id="pdx:Psed_1602"/>
<dbReference type="Proteomes" id="UP000007809">
    <property type="component" value="Chromosome"/>
</dbReference>
<evidence type="ECO:0000313" key="3">
    <source>
        <dbReference type="Proteomes" id="UP000007809"/>
    </source>
</evidence>
<dbReference type="HOGENOM" id="CLU_1439987_0_0_11"/>
<sequence length="188" mass="18529">MFNAMTPAQLTAVLSGTLRESADWARPLDGFQRGQLKSAGSIGRHLAAELAGGPAVAARFRADLRALLCEPRPAPATTRPAAGTSPAGAVSAAVDTVVATAADTVLGAAAEAVVAAIDGDPSGDVAALGAPIGDLLAACRAAGPDGAALAADVHSLLRDLVDAEIDLLSRPTETRPAAPPASPTGGTR</sequence>
<accession>F4CWT6</accession>
<reference evidence="2 3" key="1">
    <citation type="journal article" date="2011" name="J. Bacteriol.">
        <title>Genome sequence of the 1,4-dioxane-degrading Pseudonocardia dioxanivorans strain CB1190.</title>
        <authorList>
            <person name="Sales C.M."/>
            <person name="Mahendra S."/>
            <person name="Grostern A."/>
            <person name="Parales R.E."/>
            <person name="Goodwin L.A."/>
            <person name="Woyke T."/>
            <person name="Nolan M."/>
            <person name="Lapidus A."/>
            <person name="Chertkov O."/>
            <person name="Ovchinnikova G."/>
            <person name="Sczyrba A."/>
            <person name="Alvarez-Cohen L."/>
        </authorList>
    </citation>
    <scope>NUCLEOTIDE SEQUENCE [LARGE SCALE GENOMIC DNA]</scope>
    <source>
        <strain evidence="3">ATCC 55486 / DSM 44775 / JCM 13855 / CB1190</strain>
    </source>
</reference>
<dbReference type="EMBL" id="CP002593">
    <property type="protein sequence ID" value="AEA23838.1"/>
    <property type="molecule type" value="Genomic_DNA"/>
</dbReference>
<evidence type="ECO:0000313" key="2">
    <source>
        <dbReference type="EMBL" id="AEA23838.1"/>
    </source>
</evidence>
<evidence type="ECO:0000256" key="1">
    <source>
        <dbReference type="SAM" id="MobiDB-lite"/>
    </source>
</evidence>